<name>A0AAE9WHL1_9SCHI</name>
<keyword evidence="2" id="KW-1185">Reference proteome</keyword>
<dbReference type="EMBL" id="CP115613">
    <property type="protein sequence ID" value="WBW74976.1"/>
    <property type="molecule type" value="Genomic_DNA"/>
</dbReference>
<dbReference type="AlphaFoldDB" id="A0AAE9WHL1"/>
<gene>
    <name evidence="1" type="ORF">SOMG_04649</name>
</gene>
<dbReference type="GeneID" id="80878117"/>
<evidence type="ECO:0000313" key="1">
    <source>
        <dbReference type="EMBL" id="WBW74976.1"/>
    </source>
</evidence>
<organism evidence="1 2">
    <name type="scientific">Schizosaccharomyces osmophilus</name>
    <dbReference type="NCBI Taxonomy" id="2545709"/>
    <lineage>
        <taxon>Eukaryota</taxon>
        <taxon>Fungi</taxon>
        <taxon>Dikarya</taxon>
        <taxon>Ascomycota</taxon>
        <taxon>Taphrinomycotina</taxon>
        <taxon>Schizosaccharomycetes</taxon>
        <taxon>Schizosaccharomycetales</taxon>
        <taxon>Schizosaccharomycetaceae</taxon>
        <taxon>Schizosaccharomyces</taxon>
    </lineage>
</organism>
<reference evidence="1 2" key="1">
    <citation type="journal article" date="2023" name="G3 (Bethesda)">
        <title>A high-quality reference genome for the fission yeast Schizosaccharomyces osmophilus.</title>
        <authorList>
            <person name="Jia G.S."/>
            <person name="Zhang W.C."/>
            <person name="Liang Y."/>
            <person name="Liu X.H."/>
            <person name="Rhind N."/>
            <person name="Pidoux A."/>
            <person name="Brysch-Herzberg M."/>
            <person name="Du L.L."/>
        </authorList>
    </citation>
    <scope>NUCLEOTIDE SEQUENCE [LARGE SCALE GENOMIC DNA]</scope>
    <source>
        <strain evidence="1 2">CBS 15793</strain>
    </source>
</reference>
<accession>A0AAE9WHL1</accession>
<protein>
    <submittedName>
        <fullName evidence="1">Uncharacterized protein</fullName>
    </submittedName>
</protein>
<dbReference type="KEGG" id="som:SOMG_04649"/>
<sequence>MECLKTPKVIKNGLPIPTPTLPSYDGLILKKGGWDWHTRVDRVFCASISPPHFHEENLATTTW</sequence>
<evidence type="ECO:0000313" key="2">
    <source>
        <dbReference type="Proteomes" id="UP001212411"/>
    </source>
</evidence>
<dbReference type="RefSeq" id="XP_056039219.1">
    <property type="nucleotide sequence ID" value="XM_056183428.1"/>
</dbReference>
<dbReference type="Proteomes" id="UP001212411">
    <property type="component" value="Chromosome 3"/>
</dbReference>
<proteinExistence type="predicted"/>